<proteinExistence type="inferred from homology"/>
<dbReference type="Pfam" id="PF03536">
    <property type="entry name" value="VRP3"/>
    <property type="match status" value="1"/>
</dbReference>
<evidence type="ECO:0000256" key="1">
    <source>
        <dbReference type="ARBA" id="ARBA00004613"/>
    </source>
</evidence>
<comment type="subcellular location">
    <subcellularLocation>
        <location evidence="1">Secreted</location>
    </subcellularLocation>
</comment>
<dbReference type="Gene3D" id="3.30.2430.10">
    <property type="entry name" value="phosphothreonine lyase"/>
    <property type="match status" value="1"/>
</dbReference>
<comment type="similarity">
    <text evidence="2">Belongs to the phosphothreonine lyase family.</text>
</comment>
<dbReference type="PRINTS" id="PR01342">
    <property type="entry name" value="SALVRPPROT"/>
</dbReference>
<keyword evidence="3" id="KW-0964">Secreted</keyword>
<name>A0AAQ3C413_EDWPI</name>
<protein>
    <submittedName>
        <fullName evidence="6">Type III secretion system effector phosphothreonine lyase EseH</fullName>
    </submittedName>
</protein>
<organism evidence="6 7">
    <name type="scientific">Edwardsiella piscicida</name>
    <dbReference type="NCBI Taxonomy" id="1263550"/>
    <lineage>
        <taxon>Bacteria</taxon>
        <taxon>Pseudomonadati</taxon>
        <taxon>Pseudomonadota</taxon>
        <taxon>Gammaproteobacteria</taxon>
        <taxon>Enterobacterales</taxon>
        <taxon>Hafniaceae</taxon>
        <taxon>Edwardsiella</taxon>
    </lineage>
</organism>
<sequence>MPINRAALTLSLPPFQVGAPAGRPQMPPMNESLKSNFDTLHRQMRQMPLSHFTVEPNAPDYSGIRQSGFFALSQGFRLSNASDDFFIHARREAPQYRGEFIGDKFHISVQEQQVAQAFQALSGLLFSEDSPIDKWKVTDMARVDQQSRVGEGAQFTLYVKPDRGDSQYSATALHKTRQFIASLESRLSEQGIIPGRVPESDVHPDSWRYISYRNELRSERGGGEMQSQALREEPFYRLMTE</sequence>
<dbReference type="InterPro" id="IPR003519">
    <property type="entry name" value="OspF/SpvC"/>
</dbReference>
<dbReference type="GO" id="GO:0016829">
    <property type="term" value="F:lyase activity"/>
    <property type="evidence" value="ECO:0007669"/>
    <property type="project" value="UniProtKB-KW"/>
</dbReference>
<accession>A0AAQ3C413</accession>
<dbReference type="Proteomes" id="UP001223683">
    <property type="component" value="Chromosome"/>
</dbReference>
<dbReference type="EMBL" id="CP118390">
    <property type="protein sequence ID" value="WDU92639.1"/>
    <property type="molecule type" value="Genomic_DNA"/>
</dbReference>
<dbReference type="GO" id="GO:0005576">
    <property type="term" value="C:extracellular region"/>
    <property type="evidence" value="ECO:0007669"/>
    <property type="project" value="UniProtKB-SubCell"/>
</dbReference>
<keyword evidence="4" id="KW-0843">Virulence</keyword>
<evidence type="ECO:0000256" key="3">
    <source>
        <dbReference type="ARBA" id="ARBA00022525"/>
    </source>
</evidence>
<dbReference type="AlphaFoldDB" id="A0AAQ3C413"/>
<evidence type="ECO:0000256" key="5">
    <source>
        <dbReference type="ARBA" id="ARBA00023239"/>
    </source>
</evidence>
<evidence type="ECO:0000256" key="4">
    <source>
        <dbReference type="ARBA" id="ARBA00023026"/>
    </source>
</evidence>
<reference evidence="6" key="1">
    <citation type="submission" date="2022-10" db="EMBL/GenBank/DDBJ databases">
        <title>Complete genome of Ep21-8.</title>
        <authorList>
            <person name="Kang Y.-R."/>
            <person name="Kim D.-H."/>
        </authorList>
    </citation>
    <scope>NUCLEOTIDE SEQUENCE</scope>
    <source>
        <strain evidence="6">Ep21-8</strain>
    </source>
</reference>
<evidence type="ECO:0000256" key="2">
    <source>
        <dbReference type="ARBA" id="ARBA00009168"/>
    </source>
</evidence>
<keyword evidence="5 6" id="KW-0456">Lyase</keyword>
<gene>
    <name evidence="6" type="primary">eseH</name>
    <name evidence="6" type="ORF">PWJ79_08535</name>
</gene>
<dbReference type="InterPro" id="IPR038498">
    <property type="entry name" value="OspF/SpvC_sf"/>
</dbReference>
<evidence type="ECO:0000313" key="7">
    <source>
        <dbReference type="Proteomes" id="UP001223683"/>
    </source>
</evidence>
<dbReference type="NCBIfam" id="NF011781">
    <property type="entry name" value="PRK15245.1"/>
    <property type="match status" value="1"/>
</dbReference>
<evidence type="ECO:0000313" key="6">
    <source>
        <dbReference type="EMBL" id="WDU92639.1"/>
    </source>
</evidence>
<dbReference type="GeneID" id="72528602"/>
<dbReference type="RefSeq" id="WP_034168068.1">
    <property type="nucleotide sequence ID" value="NC_013508.1"/>
</dbReference>